<dbReference type="AlphaFoldDB" id="A0A0F9TE16"/>
<protein>
    <submittedName>
        <fullName evidence="1">Uncharacterized protein</fullName>
    </submittedName>
</protein>
<evidence type="ECO:0000313" key="1">
    <source>
        <dbReference type="EMBL" id="KKN39723.1"/>
    </source>
</evidence>
<name>A0A0F9TE16_9ZZZZ</name>
<feature type="non-terminal residue" evidence="1">
    <location>
        <position position="54"/>
    </location>
</feature>
<accession>A0A0F9TE16</accession>
<proteinExistence type="predicted"/>
<sequence length="54" mass="5937">MKVRGGGTVGSVIMENGKRNLMAIPSKKNPAIEQMLEQTFGRTTAIKYHKCVIC</sequence>
<dbReference type="EMBL" id="LAZR01001746">
    <property type="protein sequence ID" value="KKN39723.1"/>
    <property type="molecule type" value="Genomic_DNA"/>
</dbReference>
<gene>
    <name evidence="1" type="ORF">LCGC14_0740370</name>
</gene>
<comment type="caution">
    <text evidence="1">The sequence shown here is derived from an EMBL/GenBank/DDBJ whole genome shotgun (WGS) entry which is preliminary data.</text>
</comment>
<organism evidence="1">
    <name type="scientific">marine sediment metagenome</name>
    <dbReference type="NCBI Taxonomy" id="412755"/>
    <lineage>
        <taxon>unclassified sequences</taxon>
        <taxon>metagenomes</taxon>
        <taxon>ecological metagenomes</taxon>
    </lineage>
</organism>
<reference evidence="1" key="1">
    <citation type="journal article" date="2015" name="Nature">
        <title>Complex archaea that bridge the gap between prokaryotes and eukaryotes.</title>
        <authorList>
            <person name="Spang A."/>
            <person name="Saw J.H."/>
            <person name="Jorgensen S.L."/>
            <person name="Zaremba-Niedzwiedzka K."/>
            <person name="Martijn J."/>
            <person name="Lind A.E."/>
            <person name="van Eijk R."/>
            <person name="Schleper C."/>
            <person name="Guy L."/>
            <person name="Ettema T.J."/>
        </authorList>
    </citation>
    <scope>NUCLEOTIDE SEQUENCE</scope>
</reference>